<evidence type="ECO:0000313" key="1">
    <source>
        <dbReference type="EMBL" id="MFC3142356.1"/>
    </source>
</evidence>
<dbReference type="EMBL" id="JBHRTB010000010">
    <property type="protein sequence ID" value="MFC3142356.1"/>
    <property type="molecule type" value="Genomic_DNA"/>
</dbReference>
<comment type="caution">
    <text evidence="1">The sequence shown here is derived from an EMBL/GenBank/DDBJ whole genome shotgun (WGS) entry which is preliminary data.</text>
</comment>
<accession>A0ABV7GPZ0</accession>
<protein>
    <submittedName>
        <fullName evidence="1">Uncharacterized protein</fullName>
    </submittedName>
</protein>
<name>A0ABV7GPZ0_9RHOB</name>
<keyword evidence="2" id="KW-1185">Reference proteome</keyword>
<sequence>MFFEEGWIPLGEVTGNVFRRLQSLKAENKIGKGQGSLRSILAVTVWDVCEASAKLAVTAPDGTAVSVSKDVVMWADPTSLSNEHVNIQVGTVGSSDMLDEHGDLPDTDTLVARYGPFLNLPVVITTNTFQSSIGYLAEEVKDDLTEDKELIDGARTILSMAESGELLTREIARARIGTSLSRRRFKLAWAMAAAKVPELKKPNRWAGL</sequence>
<dbReference type="RefSeq" id="WP_275633990.1">
    <property type="nucleotide sequence ID" value="NZ_JARGYD010000007.1"/>
</dbReference>
<proteinExistence type="predicted"/>
<reference evidence="2" key="1">
    <citation type="journal article" date="2019" name="Int. J. Syst. Evol. Microbiol.">
        <title>The Global Catalogue of Microorganisms (GCM) 10K type strain sequencing project: providing services to taxonomists for standard genome sequencing and annotation.</title>
        <authorList>
            <consortium name="The Broad Institute Genomics Platform"/>
            <consortium name="The Broad Institute Genome Sequencing Center for Infectious Disease"/>
            <person name="Wu L."/>
            <person name="Ma J."/>
        </authorList>
    </citation>
    <scope>NUCLEOTIDE SEQUENCE [LARGE SCALE GENOMIC DNA]</scope>
    <source>
        <strain evidence="2">KCTC 52366</strain>
    </source>
</reference>
<gene>
    <name evidence="1" type="ORF">ACFOGP_06525</name>
</gene>
<evidence type="ECO:0000313" key="2">
    <source>
        <dbReference type="Proteomes" id="UP001595632"/>
    </source>
</evidence>
<dbReference type="Proteomes" id="UP001595632">
    <property type="component" value="Unassembled WGS sequence"/>
</dbReference>
<organism evidence="1 2">
    <name type="scientific">Psychromarinibacter halotolerans</name>
    <dbReference type="NCBI Taxonomy" id="1775175"/>
    <lineage>
        <taxon>Bacteria</taxon>
        <taxon>Pseudomonadati</taxon>
        <taxon>Pseudomonadota</taxon>
        <taxon>Alphaproteobacteria</taxon>
        <taxon>Rhodobacterales</taxon>
        <taxon>Paracoccaceae</taxon>
        <taxon>Psychromarinibacter</taxon>
    </lineage>
</organism>